<reference evidence="1" key="1">
    <citation type="submission" date="2014-11" db="EMBL/GenBank/DDBJ databases">
        <authorList>
            <person name="Otto D Thomas"/>
            <person name="Naeem Raeece"/>
        </authorList>
    </citation>
    <scope>NUCLEOTIDE SEQUENCE</scope>
</reference>
<proteinExistence type="predicted"/>
<name>A0A0G4FSC9_9ALVE</name>
<dbReference type="AlphaFoldDB" id="A0A0G4FSC9"/>
<organism evidence="1">
    <name type="scientific">Chromera velia CCMP2878</name>
    <dbReference type="NCBI Taxonomy" id="1169474"/>
    <lineage>
        <taxon>Eukaryota</taxon>
        <taxon>Sar</taxon>
        <taxon>Alveolata</taxon>
        <taxon>Colpodellida</taxon>
        <taxon>Chromeraceae</taxon>
        <taxon>Chromera</taxon>
    </lineage>
</organism>
<protein>
    <submittedName>
        <fullName evidence="1">Uncharacterized protein</fullName>
    </submittedName>
</protein>
<sequence length="266" mass="28496">MKFLAAATFAVVAHCAIDKFGDLGDLGKFDFGGFDLLGGVHNKAGKDGKAGKAGKDGKLPKKGPFRGSVPICFFVDEFGTYDVLTIDGVSLKLVCEEITEGEFDPGTASGLIFHVDTGMNITAAFSTDDDSFSADYIDLPACASDRRGEGLGRDFYTFVTTEAGRFQREMPYSCVIADDADPDTRGGRPETDDIGFFSSKFENGISINYASSALSLFTSGSRDASLGFDSLCGVWGTLDITVPKGVPFSVPTYDDMEKGMKETYKY</sequence>
<dbReference type="EMBL" id="CDMZ01000596">
    <property type="protein sequence ID" value="CEM17595.1"/>
    <property type="molecule type" value="Genomic_DNA"/>
</dbReference>
<dbReference type="VEuPathDB" id="CryptoDB:Cvel_18526"/>
<accession>A0A0G4FSC9</accession>
<dbReference type="PhylomeDB" id="A0A0G4FSC9"/>
<evidence type="ECO:0000313" key="1">
    <source>
        <dbReference type="EMBL" id="CEM17595.1"/>
    </source>
</evidence>
<gene>
    <name evidence="1" type="ORF">Cvel_18526</name>
</gene>